<dbReference type="InterPro" id="IPR003163">
    <property type="entry name" value="Tscrpt_reg_HTH_APSES-type"/>
</dbReference>
<dbReference type="PROSITE" id="PS50088">
    <property type="entry name" value="ANK_REPEAT"/>
    <property type="match status" value="2"/>
</dbReference>
<proteinExistence type="predicted"/>
<comment type="function">
    <text evidence="7">Transcription factor that plays a role downstream of the MCK1-MKK2-MPS1 cascade. Required for hyphal morphogenesis and pathogenicity. Is an important oxidative stress response regulator and plays a positive role in the regulation of extracellular peroxidases.</text>
</comment>
<protein>
    <recommendedName>
        <fullName evidence="8">Transcription factor SWI6</fullName>
    </recommendedName>
</protein>
<keyword evidence="2" id="KW-0677">Repeat</keyword>
<evidence type="ECO:0000256" key="3">
    <source>
        <dbReference type="ARBA" id="ARBA00022969"/>
    </source>
</evidence>
<dbReference type="Pfam" id="PF04383">
    <property type="entry name" value="KilA-N"/>
    <property type="match status" value="1"/>
</dbReference>
<dbReference type="Proteomes" id="UP001172155">
    <property type="component" value="Unassembled WGS sequence"/>
</dbReference>
<dbReference type="SUPFAM" id="SSF48403">
    <property type="entry name" value="Ankyrin repeat"/>
    <property type="match status" value="1"/>
</dbReference>
<dbReference type="InterPro" id="IPR051642">
    <property type="entry name" value="SWI6-like"/>
</dbReference>
<feature type="region of interest" description="Disordered" evidence="11">
    <location>
        <begin position="1"/>
        <end position="30"/>
    </location>
</feature>
<dbReference type="EMBL" id="JAUKUD010000004">
    <property type="protein sequence ID" value="KAK0747128.1"/>
    <property type="molecule type" value="Genomic_DNA"/>
</dbReference>
<gene>
    <name evidence="13" type="ORF">B0T18DRAFT_327104</name>
</gene>
<keyword evidence="14" id="KW-1185">Reference proteome</keyword>
<dbReference type="GO" id="GO:0003677">
    <property type="term" value="F:DNA binding"/>
    <property type="evidence" value="ECO:0007669"/>
    <property type="project" value="InterPro"/>
</dbReference>
<dbReference type="AlphaFoldDB" id="A0AA40EX13"/>
<dbReference type="Gene3D" id="1.25.40.20">
    <property type="entry name" value="Ankyrin repeat-containing domain"/>
    <property type="match status" value="1"/>
</dbReference>
<evidence type="ECO:0000259" key="12">
    <source>
        <dbReference type="PROSITE" id="PS51299"/>
    </source>
</evidence>
<dbReference type="FunFam" id="1.25.40.20:FF:000365">
    <property type="entry name" value="Start control protein cdc10"/>
    <property type="match status" value="1"/>
</dbReference>
<keyword evidence="5" id="KW-0539">Nucleus</keyword>
<evidence type="ECO:0000313" key="14">
    <source>
        <dbReference type="Proteomes" id="UP001172155"/>
    </source>
</evidence>
<comment type="subcellular location">
    <subcellularLocation>
        <location evidence="1">Nucleus</location>
    </subcellularLocation>
</comment>
<evidence type="ECO:0000256" key="4">
    <source>
        <dbReference type="ARBA" id="ARBA00023043"/>
    </source>
</evidence>
<dbReference type="SUPFAM" id="SSF54616">
    <property type="entry name" value="DNA-binding domain of Mlu1-box binding protein MBP1"/>
    <property type="match status" value="1"/>
</dbReference>
<evidence type="ECO:0000256" key="6">
    <source>
        <dbReference type="ARBA" id="ARBA00023321"/>
    </source>
</evidence>
<feature type="compositionally biased region" description="Polar residues" evidence="11">
    <location>
        <begin position="212"/>
        <end position="255"/>
    </location>
</feature>
<name>A0AA40EX13_9PEZI</name>
<reference evidence="13" key="1">
    <citation type="submission" date="2023-06" db="EMBL/GenBank/DDBJ databases">
        <title>Genome-scale phylogeny and comparative genomics of the fungal order Sordariales.</title>
        <authorList>
            <consortium name="Lawrence Berkeley National Laboratory"/>
            <person name="Hensen N."/>
            <person name="Bonometti L."/>
            <person name="Westerberg I."/>
            <person name="Brannstrom I.O."/>
            <person name="Guillou S."/>
            <person name="Cros-Aarteil S."/>
            <person name="Calhoun S."/>
            <person name="Haridas S."/>
            <person name="Kuo A."/>
            <person name="Mondo S."/>
            <person name="Pangilinan J."/>
            <person name="Riley R."/>
            <person name="LaButti K."/>
            <person name="Andreopoulos B."/>
            <person name="Lipzen A."/>
            <person name="Chen C."/>
            <person name="Yanf M."/>
            <person name="Daum C."/>
            <person name="Ng V."/>
            <person name="Clum A."/>
            <person name="Steindorff A."/>
            <person name="Ohm R."/>
            <person name="Martin F."/>
            <person name="Silar P."/>
            <person name="Natvig D."/>
            <person name="Lalanne C."/>
            <person name="Gautier V."/>
            <person name="Ament-velasquez S.L."/>
            <person name="Kruys A."/>
            <person name="Hutchinson M.I."/>
            <person name="Powell A.J."/>
            <person name="Barry K."/>
            <person name="Miller A.N."/>
            <person name="Grigoriev I.V."/>
            <person name="Debuchy R."/>
            <person name="Gladieux P."/>
            <person name="Thoren M.H."/>
            <person name="Johannesson H."/>
        </authorList>
    </citation>
    <scope>NUCLEOTIDE SEQUENCE</scope>
    <source>
        <strain evidence="13">SMH3187-1</strain>
    </source>
</reference>
<feature type="domain" description="HTH APSES-type" evidence="12">
    <location>
        <begin position="34"/>
        <end position="141"/>
    </location>
</feature>
<organism evidence="13 14">
    <name type="scientific">Schizothecium vesticola</name>
    <dbReference type="NCBI Taxonomy" id="314040"/>
    <lineage>
        <taxon>Eukaryota</taxon>
        <taxon>Fungi</taxon>
        <taxon>Dikarya</taxon>
        <taxon>Ascomycota</taxon>
        <taxon>Pezizomycotina</taxon>
        <taxon>Sordariomycetes</taxon>
        <taxon>Sordariomycetidae</taxon>
        <taxon>Sordariales</taxon>
        <taxon>Schizotheciaceae</taxon>
        <taxon>Schizothecium</taxon>
    </lineage>
</organism>
<evidence type="ECO:0000256" key="8">
    <source>
        <dbReference type="ARBA" id="ARBA00073460"/>
    </source>
</evidence>
<dbReference type="Pfam" id="PF13637">
    <property type="entry name" value="Ank_4"/>
    <property type="match status" value="1"/>
</dbReference>
<dbReference type="SMART" id="SM01252">
    <property type="entry name" value="KilA-N"/>
    <property type="match status" value="1"/>
</dbReference>
<keyword evidence="10" id="KW-0175">Coiled coil</keyword>
<keyword evidence="6" id="KW-0183">Conidiation</keyword>
<dbReference type="PANTHER" id="PTHR43828">
    <property type="entry name" value="ASPARAGINASE"/>
    <property type="match status" value="1"/>
</dbReference>
<evidence type="ECO:0000256" key="1">
    <source>
        <dbReference type="ARBA" id="ARBA00004123"/>
    </source>
</evidence>
<evidence type="ECO:0000256" key="10">
    <source>
        <dbReference type="SAM" id="Coils"/>
    </source>
</evidence>
<dbReference type="InterPro" id="IPR002110">
    <property type="entry name" value="Ankyrin_rpt"/>
</dbReference>
<dbReference type="PROSITE" id="PS50297">
    <property type="entry name" value="ANK_REP_REGION"/>
    <property type="match status" value="2"/>
</dbReference>
<evidence type="ECO:0000313" key="13">
    <source>
        <dbReference type="EMBL" id="KAK0747128.1"/>
    </source>
</evidence>
<feature type="repeat" description="ANK" evidence="9">
    <location>
        <begin position="375"/>
        <end position="407"/>
    </location>
</feature>
<feature type="repeat" description="ANK" evidence="9">
    <location>
        <begin position="519"/>
        <end position="551"/>
    </location>
</feature>
<evidence type="ECO:0000256" key="2">
    <source>
        <dbReference type="ARBA" id="ARBA00022737"/>
    </source>
</evidence>
<sequence>MSQSSAQNANHSQTSVYRQYTDPPRRPNDNVMPIYSAVYSGVNVYEMEVNGVTVMRRQADSWLNATQILKVAGVDKGRRTKVLEKEIQTGEHEKVQGGYGKYQGTWIPFDRGLEVCRQYGVEEFVTRLLTHNRGPDGAVGDVETPTKEQAMAAQRKRMYNTNSQVERSNGVGGGTTFFKNISSTASHAVAAISKARFDSPAPRNRNGPTRPPSFNRQPSMQDSNDYPANSQQSFASDYVQNGESAYGSQTTQPLNGDSLDQPPRKRQRVLTPANSFGGLTPTYPSMEAYSQAFPGSPTEPNESFIYSQAGLHTDGEPHYGPGPLRPLPYEVSPEAEAKRSMLMGLFVEPNGPDEATLKTLRNMIPQELDAPIDGQSHTALHWAATLARMQLLRALINVGASPFRVNAAGETALMRACMVTNSHDYTSFPELLDVLGGTIDVTDDRGRTVLHHIAVTSAVKGRSVASKYYLECLLEWVVRQGSGSNQSSQNVANSNGINPPAKMNIVRFMSEIVNAQDNSGDTALNIAARIGIRSIIHQLLEVGADPNIPNRAGLRPVDFGIGVETTDNANGDPAGERNSAAQGTSQKTRESSDEVVNSITRLISEASSVFQDELKRKQDSIDALHNNLRTTSAQVGEARRTLEALTEKLKAQQLARQKVANLSSASHEEEYRLVQLENAHGRLDIPSANAWELRLTEVLSALRQQGGTGPAAGELAGNLPDAAALRARIHALRNCSKQTKDAVAALQSQSKEKELKYRRLVSLCTRRPEVEVETLLETLTRAVESEKGELEITRVRRFLGGVEGVVH</sequence>
<feature type="compositionally biased region" description="Low complexity" evidence="11">
    <location>
        <begin position="1"/>
        <end position="15"/>
    </location>
</feature>
<dbReference type="InterPro" id="IPR018004">
    <property type="entry name" value="KilA/APSES_HTH"/>
</dbReference>
<feature type="region of interest" description="Disordered" evidence="11">
    <location>
        <begin position="195"/>
        <end position="282"/>
    </location>
</feature>
<dbReference type="SMART" id="SM00248">
    <property type="entry name" value="ANK"/>
    <property type="match status" value="2"/>
</dbReference>
<dbReference type="Gene3D" id="3.10.260.10">
    <property type="entry name" value="Transcription regulator HTH, APSES-type DNA-binding domain"/>
    <property type="match status" value="1"/>
</dbReference>
<evidence type="ECO:0000256" key="5">
    <source>
        <dbReference type="ARBA" id="ARBA00023242"/>
    </source>
</evidence>
<feature type="region of interest" description="Disordered" evidence="11">
    <location>
        <begin position="563"/>
        <end position="593"/>
    </location>
</feature>
<keyword evidence="4 9" id="KW-0040">ANK repeat</keyword>
<dbReference type="GO" id="GO:0003713">
    <property type="term" value="F:transcription coactivator activity"/>
    <property type="evidence" value="ECO:0007669"/>
    <property type="project" value="TreeGrafter"/>
</dbReference>
<keyword evidence="3" id="KW-0749">Sporulation</keyword>
<evidence type="ECO:0000256" key="11">
    <source>
        <dbReference type="SAM" id="MobiDB-lite"/>
    </source>
</evidence>
<comment type="caution">
    <text evidence="13">The sequence shown here is derived from an EMBL/GenBank/DDBJ whole genome shotgun (WGS) entry which is preliminary data.</text>
</comment>
<dbReference type="InterPro" id="IPR036887">
    <property type="entry name" value="HTH_APSES_sf"/>
</dbReference>
<dbReference type="InterPro" id="IPR036770">
    <property type="entry name" value="Ankyrin_rpt-contain_sf"/>
</dbReference>
<evidence type="ECO:0000256" key="9">
    <source>
        <dbReference type="PROSITE-ProRule" id="PRU00023"/>
    </source>
</evidence>
<dbReference type="GO" id="GO:0048315">
    <property type="term" value="P:conidium formation"/>
    <property type="evidence" value="ECO:0007669"/>
    <property type="project" value="UniProtKB-KW"/>
</dbReference>
<dbReference type="Pfam" id="PF00023">
    <property type="entry name" value="Ank"/>
    <property type="match status" value="1"/>
</dbReference>
<dbReference type="PROSITE" id="PS51299">
    <property type="entry name" value="HTH_APSES"/>
    <property type="match status" value="1"/>
</dbReference>
<dbReference type="GO" id="GO:0030435">
    <property type="term" value="P:sporulation resulting in formation of a cellular spore"/>
    <property type="evidence" value="ECO:0007669"/>
    <property type="project" value="UniProtKB-KW"/>
</dbReference>
<feature type="coiled-coil region" evidence="10">
    <location>
        <begin position="628"/>
        <end position="662"/>
    </location>
</feature>
<dbReference type="GO" id="GO:0033309">
    <property type="term" value="C:SBF transcription complex"/>
    <property type="evidence" value="ECO:0007669"/>
    <property type="project" value="TreeGrafter"/>
</dbReference>
<dbReference type="GO" id="GO:0001228">
    <property type="term" value="F:DNA-binding transcription activator activity, RNA polymerase II-specific"/>
    <property type="evidence" value="ECO:0007669"/>
    <property type="project" value="UniProtKB-ARBA"/>
</dbReference>
<dbReference type="FunFam" id="3.10.260.10:FF:000001">
    <property type="entry name" value="APSES transcription factor (MbpA)"/>
    <property type="match status" value="1"/>
</dbReference>
<accession>A0AA40EX13</accession>
<dbReference type="GO" id="GO:0030907">
    <property type="term" value="C:MBF transcription complex"/>
    <property type="evidence" value="ECO:0007669"/>
    <property type="project" value="TreeGrafter"/>
</dbReference>
<dbReference type="PANTHER" id="PTHR43828:SF3">
    <property type="entry name" value="CHROMO DOMAIN-CONTAINING PROTEIN"/>
    <property type="match status" value="1"/>
</dbReference>
<evidence type="ECO:0000256" key="7">
    <source>
        <dbReference type="ARBA" id="ARBA00059984"/>
    </source>
</evidence>